<reference evidence="5 6" key="1">
    <citation type="submission" date="2020-04" db="EMBL/GenBank/DDBJ databases">
        <title>Usitatibacter rugosus gen. nov., sp. nov. and Usitatibacter palustris sp. nov., novel members of Usitatibacteraceae fam. nov. within the order Nitrosomonadales isolated from soil.</title>
        <authorList>
            <person name="Huber K.J."/>
            <person name="Neumann-Schaal M."/>
            <person name="Geppert A."/>
            <person name="Luckner M."/>
            <person name="Wanner G."/>
            <person name="Overmann J."/>
        </authorList>
    </citation>
    <scope>NUCLEOTIDE SEQUENCE [LARGE SCALE GENOMIC DNA]</scope>
    <source>
        <strain evidence="5 6">0125_3</strain>
    </source>
</reference>
<dbReference type="InterPro" id="IPR041722">
    <property type="entry name" value="TakP/all3028"/>
</dbReference>
<evidence type="ECO:0000256" key="4">
    <source>
        <dbReference type="SAM" id="SignalP"/>
    </source>
</evidence>
<name>A0A6M4GT97_9PROT</name>
<feature type="binding site" evidence="2">
    <location>
        <position position="178"/>
    </location>
    <ligand>
        <name>substrate</name>
    </ligand>
</feature>
<dbReference type="NCBIfam" id="NF037995">
    <property type="entry name" value="TRAP_S1"/>
    <property type="match status" value="1"/>
</dbReference>
<feature type="binding site" evidence="2">
    <location>
        <position position="157"/>
    </location>
    <ligand>
        <name>substrate</name>
    </ligand>
</feature>
<organism evidence="5 6">
    <name type="scientific">Usitatibacter rugosus</name>
    <dbReference type="NCBI Taxonomy" id="2732067"/>
    <lineage>
        <taxon>Bacteria</taxon>
        <taxon>Pseudomonadati</taxon>
        <taxon>Pseudomonadota</taxon>
        <taxon>Betaproteobacteria</taxon>
        <taxon>Nitrosomonadales</taxon>
        <taxon>Usitatibacteraceae</taxon>
        <taxon>Usitatibacter</taxon>
    </lineage>
</organism>
<gene>
    <name evidence="5" type="primary">takP_3</name>
    <name evidence="5" type="ORF">DSM104443_01613</name>
</gene>
<dbReference type="PROSITE" id="PS51318">
    <property type="entry name" value="TAT"/>
    <property type="match status" value="1"/>
</dbReference>
<dbReference type="PANTHER" id="PTHR33376">
    <property type="match status" value="1"/>
</dbReference>
<keyword evidence="6" id="KW-1185">Reference proteome</keyword>
<dbReference type="EMBL" id="CP053069">
    <property type="protein sequence ID" value="QJR10549.1"/>
    <property type="molecule type" value="Genomic_DNA"/>
</dbReference>
<dbReference type="InterPro" id="IPR038404">
    <property type="entry name" value="TRAP_DctP_sf"/>
</dbReference>
<dbReference type="Gene3D" id="3.40.190.10">
    <property type="entry name" value="Periplasmic binding protein-like II"/>
    <property type="match status" value="1"/>
</dbReference>
<evidence type="ECO:0000313" key="5">
    <source>
        <dbReference type="EMBL" id="QJR10549.1"/>
    </source>
</evidence>
<protein>
    <submittedName>
        <fullName evidence="5">Alpha-keto acid-binding periplasmic protein TakP</fullName>
    </submittedName>
</protein>
<dbReference type="RefSeq" id="WP_171091147.1">
    <property type="nucleotide sequence ID" value="NZ_CP053069.1"/>
</dbReference>
<feature type="chain" id="PRO_5026845845" evidence="4">
    <location>
        <begin position="28"/>
        <end position="371"/>
    </location>
</feature>
<feature type="binding site" evidence="3">
    <location>
        <position position="215"/>
    </location>
    <ligand>
        <name>substrate</name>
    </ligand>
</feature>
<dbReference type="Gene3D" id="3.40.190.170">
    <property type="entry name" value="Bacterial extracellular solute-binding protein, family 7"/>
    <property type="match status" value="1"/>
</dbReference>
<dbReference type="Proteomes" id="UP000501534">
    <property type="component" value="Chromosome"/>
</dbReference>
<sequence length="371" mass="40286">MSRRKFLNTAGAGMAGILATGSAPAFAQGAPEVKWRCVSSFPKSLDTIFGAAEVMSKRIAAATNGKFQVQVFAAGEIVGGFQVLDAVQGGTVECGHTAPYYYVGKDPTFALGTAIPFGMNCRQFNAWWYVGGGDQVFNEFVNTYGVQSFLCGNTGAQMGGWYRKEIKTVADLKGLKLRIGGFAGQVLAKLGVVPQQIPGGEIYPALEKGTIDAAEWVGPYDDEKLGLNKIAKFYYYPGWWEGGPALHTFVNQKAWAALPKDYQAIFEAACHEGNTMMMARYDAGNPPALKKLVAGGTQLRGFPRPVMDACYLAALELYAETSAKNPAFKKVYEHYMKFLEDQVAWFRVCEGTYDNFMANRPKPGAAPAKKA</sequence>
<dbReference type="Pfam" id="PF03480">
    <property type="entry name" value="DctP"/>
    <property type="match status" value="1"/>
</dbReference>
<evidence type="ECO:0000256" key="2">
    <source>
        <dbReference type="PIRSR" id="PIRSR039026-1"/>
    </source>
</evidence>
<dbReference type="PANTHER" id="PTHR33376:SF5">
    <property type="entry name" value="EXTRACYTOPLASMIC SOLUTE RECEPTOR PROTEIN"/>
    <property type="match status" value="1"/>
</dbReference>
<keyword evidence="3" id="KW-0479">Metal-binding</keyword>
<dbReference type="SUPFAM" id="SSF53850">
    <property type="entry name" value="Periplasmic binding protein-like II"/>
    <property type="match status" value="1"/>
</dbReference>
<dbReference type="GO" id="GO:0015849">
    <property type="term" value="P:organic acid transport"/>
    <property type="evidence" value="ECO:0007669"/>
    <property type="project" value="InterPro"/>
</dbReference>
<dbReference type="GO" id="GO:0046872">
    <property type="term" value="F:metal ion binding"/>
    <property type="evidence" value="ECO:0007669"/>
    <property type="project" value="UniProtKB-KW"/>
</dbReference>
<dbReference type="GO" id="GO:0055085">
    <property type="term" value="P:transmembrane transport"/>
    <property type="evidence" value="ECO:0007669"/>
    <property type="project" value="InterPro"/>
</dbReference>
<evidence type="ECO:0000313" key="6">
    <source>
        <dbReference type="Proteomes" id="UP000501534"/>
    </source>
</evidence>
<keyword evidence="1 4" id="KW-0732">Signal</keyword>
<accession>A0A6M4GT97</accession>
<feature type="binding site" evidence="3">
    <location>
        <position position="241"/>
    </location>
    <ligand>
        <name>substrate</name>
    </ligand>
</feature>
<dbReference type="KEGG" id="uru:DSM104443_01613"/>
<dbReference type="InterPro" id="IPR026289">
    <property type="entry name" value="SBP_TakP-like"/>
</dbReference>
<dbReference type="CDD" id="cd13682">
    <property type="entry name" value="PBP2_TRAP_alpha-ketoacid"/>
    <property type="match status" value="1"/>
</dbReference>
<evidence type="ECO:0000256" key="3">
    <source>
        <dbReference type="PIRSR" id="PIRSR039026-2"/>
    </source>
</evidence>
<proteinExistence type="predicted"/>
<dbReference type="FunFam" id="3.40.190.10:FF:000371">
    <property type="entry name" value="Alpha-keto acid-binding periplasmic protein TakP"/>
    <property type="match status" value="1"/>
</dbReference>
<feature type="binding site" evidence="3">
    <location>
        <position position="216"/>
    </location>
    <ligand>
        <name>Na(+)</name>
        <dbReference type="ChEBI" id="CHEBI:29101"/>
    </ligand>
</feature>
<feature type="signal peptide" evidence="4">
    <location>
        <begin position="1"/>
        <end position="27"/>
    </location>
</feature>
<dbReference type="InterPro" id="IPR006311">
    <property type="entry name" value="TAT_signal"/>
</dbReference>
<dbReference type="AlphaFoldDB" id="A0A6M4GT97"/>
<dbReference type="GO" id="GO:0031317">
    <property type="term" value="C:tripartite ATP-independent periplasmic transporter complex"/>
    <property type="evidence" value="ECO:0007669"/>
    <property type="project" value="InterPro"/>
</dbReference>
<dbReference type="PIRSF" id="PIRSF039026">
    <property type="entry name" value="SiaP"/>
    <property type="match status" value="1"/>
</dbReference>
<dbReference type="InterPro" id="IPR018389">
    <property type="entry name" value="DctP_fam"/>
</dbReference>
<dbReference type="GO" id="GO:0043177">
    <property type="term" value="F:organic acid binding"/>
    <property type="evidence" value="ECO:0007669"/>
    <property type="project" value="InterPro"/>
</dbReference>
<evidence type="ECO:0000256" key="1">
    <source>
        <dbReference type="ARBA" id="ARBA00022729"/>
    </source>
</evidence>